<evidence type="ECO:0000259" key="1">
    <source>
        <dbReference type="Pfam" id="PF07762"/>
    </source>
</evidence>
<dbReference type="PANTHER" id="PTHR33086">
    <property type="entry name" value="OS05G0468200 PROTEIN-RELATED"/>
    <property type="match status" value="1"/>
</dbReference>
<feature type="domain" description="DUF1618" evidence="1">
    <location>
        <begin position="249"/>
        <end position="341"/>
    </location>
</feature>
<dbReference type="AlphaFoldDB" id="A0A835BX89"/>
<dbReference type="Proteomes" id="UP000636709">
    <property type="component" value="Unassembled WGS sequence"/>
</dbReference>
<evidence type="ECO:0000313" key="2">
    <source>
        <dbReference type="EMBL" id="KAF8701781.1"/>
    </source>
</evidence>
<organism evidence="2 3">
    <name type="scientific">Digitaria exilis</name>
    <dbReference type="NCBI Taxonomy" id="1010633"/>
    <lineage>
        <taxon>Eukaryota</taxon>
        <taxon>Viridiplantae</taxon>
        <taxon>Streptophyta</taxon>
        <taxon>Embryophyta</taxon>
        <taxon>Tracheophyta</taxon>
        <taxon>Spermatophyta</taxon>
        <taxon>Magnoliopsida</taxon>
        <taxon>Liliopsida</taxon>
        <taxon>Poales</taxon>
        <taxon>Poaceae</taxon>
        <taxon>PACMAD clade</taxon>
        <taxon>Panicoideae</taxon>
        <taxon>Panicodae</taxon>
        <taxon>Paniceae</taxon>
        <taxon>Anthephorinae</taxon>
        <taxon>Digitaria</taxon>
    </lineage>
</organism>
<name>A0A835BX89_9POAL</name>
<dbReference type="OrthoDB" id="689746at2759"/>
<proteinExistence type="predicted"/>
<dbReference type="InterPro" id="IPR011676">
    <property type="entry name" value="DUF1618"/>
</dbReference>
<gene>
    <name evidence="2" type="ORF">HU200_033099</name>
</gene>
<sequence>MAASRHPAPAPIFVLGGQVDVDVDIFAAHPGPEWTKIECATKRAYGCGDLAKEALQGLTLYAHLGGGDDPLFSSSSLAIRMTDTARRGFESELDLIHPRGDTRVACHHFICCPRKIAGDREGLTVVFLLFRRDPRAELAYYLAYDHAAASLCLLPHVPDPVEAVSSVKPVAKRNGAGGDFELFVMACELSSSSVPPRHFLCACTAETRANAASDGTGAWQMRNQSFQHEEVEESFSAHVVFPFKTMGIWAGLSRGLMYCDLDTTSDGDVGFGFIQLPYECLLDTMQEEMAEKVAYQPMEVTRTMGCVDSSITFVCIDPAREYANDLWEKVREARVCELWRLDGFTEAGLPEGSLECPIITANGALCVVLCDQSKFPEPYEGVLLDNICVFDVGLERLQWHGFAHDNRFTIPVISDSPLPFTQFPAEEATQ</sequence>
<dbReference type="PANTHER" id="PTHR33086:SF54">
    <property type="entry name" value="DUF1618 DOMAIN-CONTAINING PROTEIN"/>
    <property type="match status" value="1"/>
</dbReference>
<dbReference type="Pfam" id="PF07762">
    <property type="entry name" value="DUF1618"/>
    <property type="match status" value="1"/>
</dbReference>
<protein>
    <recommendedName>
        <fullName evidence="1">DUF1618 domain-containing protein</fullName>
    </recommendedName>
</protein>
<comment type="caution">
    <text evidence="2">The sequence shown here is derived from an EMBL/GenBank/DDBJ whole genome shotgun (WGS) entry which is preliminary data.</text>
</comment>
<keyword evidence="3" id="KW-1185">Reference proteome</keyword>
<evidence type="ECO:0000313" key="3">
    <source>
        <dbReference type="Proteomes" id="UP000636709"/>
    </source>
</evidence>
<accession>A0A835BX89</accession>
<dbReference type="EMBL" id="JACEFO010001795">
    <property type="protein sequence ID" value="KAF8701781.1"/>
    <property type="molecule type" value="Genomic_DNA"/>
</dbReference>
<reference evidence="2" key="1">
    <citation type="submission" date="2020-07" db="EMBL/GenBank/DDBJ databases">
        <title>Genome sequence and genetic diversity analysis of an under-domesticated orphan crop, white fonio (Digitaria exilis).</title>
        <authorList>
            <person name="Bennetzen J.L."/>
            <person name="Chen S."/>
            <person name="Ma X."/>
            <person name="Wang X."/>
            <person name="Yssel A.E.J."/>
            <person name="Chaluvadi S.R."/>
            <person name="Johnson M."/>
            <person name="Gangashetty P."/>
            <person name="Hamidou F."/>
            <person name="Sanogo M.D."/>
            <person name="Zwaenepoel A."/>
            <person name="Wallace J."/>
            <person name="Van De Peer Y."/>
            <person name="Van Deynze A."/>
        </authorList>
    </citation>
    <scope>NUCLEOTIDE SEQUENCE</scope>
    <source>
        <tissue evidence="2">Leaves</tissue>
    </source>
</reference>